<dbReference type="GO" id="GO:0005576">
    <property type="term" value="C:extracellular region"/>
    <property type="evidence" value="ECO:0007669"/>
    <property type="project" value="UniProtKB-SubCell"/>
</dbReference>
<evidence type="ECO:0000256" key="8">
    <source>
        <dbReference type="ARBA" id="ARBA00022729"/>
    </source>
</evidence>
<evidence type="ECO:0000259" key="16">
    <source>
        <dbReference type="PROSITE" id="PS51761"/>
    </source>
</evidence>
<dbReference type="VEuPathDB" id="FungiDB:BO97DRAFT_450617"/>
<feature type="chain" id="PRO_5017328362" description="Endo-1,4-beta-xylanase" evidence="15">
    <location>
        <begin position="28"/>
        <end position="255"/>
    </location>
</feature>
<comment type="similarity">
    <text evidence="4 13 14">Belongs to the glycosyl hydrolase 11 (cellulase G) family.</text>
</comment>
<name>A0A395I063_ASPHC</name>
<keyword evidence="6" id="KW-0964">Secreted</keyword>
<evidence type="ECO:0000256" key="10">
    <source>
        <dbReference type="ARBA" id="ARBA00023277"/>
    </source>
</evidence>
<reference evidence="17 18" key="1">
    <citation type="submission" date="2018-02" db="EMBL/GenBank/DDBJ databases">
        <title>The genomes of Aspergillus section Nigri reveals drivers in fungal speciation.</title>
        <authorList>
            <consortium name="DOE Joint Genome Institute"/>
            <person name="Vesth T.C."/>
            <person name="Nybo J."/>
            <person name="Theobald S."/>
            <person name="Brandl J."/>
            <person name="Frisvad J.C."/>
            <person name="Nielsen K.F."/>
            <person name="Lyhne E.K."/>
            <person name="Kogle M.E."/>
            <person name="Kuo A."/>
            <person name="Riley R."/>
            <person name="Clum A."/>
            <person name="Nolan M."/>
            <person name="Lipzen A."/>
            <person name="Salamov A."/>
            <person name="Henrissat B."/>
            <person name="Wiebenga A."/>
            <person name="De vries R.P."/>
            <person name="Grigoriev I.V."/>
            <person name="Mortensen U.H."/>
            <person name="Andersen M.R."/>
            <person name="Baker S.E."/>
        </authorList>
    </citation>
    <scope>NUCLEOTIDE SEQUENCE [LARGE SCALE GENOMIC DNA]</scope>
    <source>
        <strain evidence="17 18">CBS 101889</strain>
    </source>
</reference>
<keyword evidence="18" id="KW-1185">Reference proteome</keyword>
<keyword evidence="12 13" id="KW-0624">Polysaccharide degradation</keyword>
<feature type="domain" description="GH11" evidence="16">
    <location>
        <begin position="67"/>
        <end position="255"/>
    </location>
</feature>
<dbReference type="EC" id="3.2.1.8" evidence="5 13"/>
<dbReference type="UniPathway" id="UPA00114"/>
<dbReference type="InterPro" id="IPR001137">
    <property type="entry name" value="Glyco_hydro_11"/>
</dbReference>
<evidence type="ECO:0000256" key="12">
    <source>
        <dbReference type="ARBA" id="ARBA00023326"/>
    </source>
</evidence>
<evidence type="ECO:0000256" key="5">
    <source>
        <dbReference type="ARBA" id="ARBA00012590"/>
    </source>
</evidence>
<protein>
    <recommendedName>
        <fullName evidence="5 13">Endo-1,4-beta-xylanase</fullName>
        <ecNumber evidence="5 13">3.2.1.8</ecNumber>
    </recommendedName>
</protein>
<dbReference type="Proteomes" id="UP000248961">
    <property type="component" value="Unassembled WGS sequence"/>
</dbReference>
<evidence type="ECO:0000256" key="1">
    <source>
        <dbReference type="ARBA" id="ARBA00000681"/>
    </source>
</evidence>
<evidence type="ECO:0000256" key="14">
    <source>
        <dbReference type="RuleBase" id="RU362015"/>
    </source>
</evidence>
<feature type="active site" description="Proton donor" evidence="13">
    <location>
        <position position="242"/>
    </location>
</feature>
<proteinExistence type="inferred from homology"/>
<feature type="active site" description="Nucleophile" evidence="13">
    <location>
        <position position="152"/>
    </location>
</feature>
<dbReference type="EMBL" id="KZ824280">
    <property type="protein sequence ID" value="RAL13186.1"/>
    <property type="molecule type" value="Genomic_DNA"/>
</dbReference>
<keyword evidence="7 13" id="KW-0858">Xylan degradation</keyword>
<evidence type="ECO:0000256" key="11">
    <source>
        <dbReference type="ARBA" id="ARBA00023295"/>
    </source>
</evidence>
<keyword evidence="10 13" id="KW-0119">Carbohydrate metabolism</keyword>
<evidence type="ECO:0000256" key="6">
    <source>
        <dbReference type="ARBA" id="ARBA00022525"/>
    </source>
</evidence>
<evidence type="ECO:0000256" key="9">
    <source>
        <dbReference type="ARBA" id="ARBA00022801"/>
    </source>
</evidence>
<dbReference type="PROSITE" id="PS51761">
    <property type="entry name" value="GH11_3"/>
    <property type="match status" value="1"/>
</dbReference>
<comment type="subcellular location">
    <subcellularLocation>
        <location evidence="2">Secreted</location>
    </subcellularLocation>
</comment>
<evidence type="ECO:0000256" key="3">
    <source>
        <dbReference type="ARBA" id="ARBA00004851"/>
    </source>
</evidence>
<evidence type="ECO:0000256" key="2">
    <source>
        <dbReference type="ARBA" id="ARBA00004613"/>
    </source>
</evidence>
<feature type="signal peptide" evidence="15">
    <location>
        <begin position="1"/>
        <end position="27"/>
    </location>
</feature>
<evidence type="ECO:0000256" key="15">
    <source>
        <dbReference type="SAM" id="SignalP"/>
    </source>
</evidence>
<dbReference type="GeneID" id="37203222"/>
<evidence type="ECO:0000256" key="7">
    <source>
        <dbReference type="ARBA" id="ARBA00022651"/>
    </source>
</evidence>
<comment type="pathway">
    <text evidence="3 13 14">Glycan degradation; xylan degradation.</text>
</comment>
<dbReference type="GO" id="GO:0045493">
    <property type="term" value="P:xylan catabolic process"/>
    <property type="evidence" value="ECO:0007669"/>
    <property type="project" value="UniProtKB-UniRule"/>
</dbReference>
<evidence type="ECO:0000313" key="18">
    <source>
        <dbReference type="Proteomes" id="UP000248961"/>
    </source>
</evidence>
<dbReference type="Gene3D" id="2.60.120.180">
    <property type="match status" value="1"/>
</dbReference>
<evidence type="ECO:0000256" key="13">
    <source>
        <dbReference type="PROSITE-ProRule" id="PRU01097"/>
    </source>
</evidence>
<dbReference type="PRINTS" id="PR00911">
    <property type="entry name" value="GLHYDRLASE11"/>
</dbReference>
<dbReference type="OrthoDB" id="4444234at2759"/>
<dbReference type="GO" id="GO:0031176">
    <property type="term" value="F:endo-1,4-beta-xylanase activity"/>
    <property type="evidence" value="ECO:0007669"/>
    <property type="project" value="UniProtKB-UniRule"/>
</dbReference>
<dbReference type="PANTHER" id="PTHR46828">
    <property type="entry name" value="ENDO-1,4-BETA-XYLANASE A-RELATED"/>
    <property type="match status" value="1"/>
</dbReference>
<dbReference type="AlphaFoldDB" id="A0A395I063"/>
<accession>A0A395I063</accession>
<comment type="catalytic activity">
    <reaction evidence="1 13 14">
        <text>Endohydrolysis of (1-&gt;4)-beta-D-xylosidic linkages in xylans.</text>
        <dbReference type="EC" id="3.2.1.8"/>
    </reaction>
</comment>
<keyword evidence="11 13" id="KW-0326">Glycosidase</keyword>
<dbReference type="SUPFAM" id="SSF49899">
    <property type="entry name" value="Concanavalin A-like lectins/glucanases"/>
    <property type="match status" value="1"/>
</dbReference>
<dbReference type="InterPro" id="IPR013319">
    <property type="entry name" value="GH11/12"/>
</dbReference>
<dbReference type="Pfam" id="PF00457">
    <property type="entry name" value="Glyco_hydro_11"/>
    <property type="match status" value="1"/>
</dbReference>
<evidence type="ECO:0000313" key="17">
    <source>
        <dbReference type="EMBL" id="RAL13186.1"/>
    </source>
</evidence>
<dbReference type="InterPro" id="IPR033123">
    <property type="entry name" value="GH11_dom"/>
</dbReference>
<organism evidence="17 18">
    <name type="scientific">Aspergillus homomorphus (strain CBS 101889)</name>
    <dbReference type="NCBI Taxonomy" id="1450537"/>
    <lineage>
        <taxon>Eukaryota</taxon>
        <taxon>Fungi</taxon>
        <taxon>Dikarya</taxon>
        <taxon>Ascomycota</taxon>
        <taxon>Pezizomycotina</taxon>
        <taxon>Eurotiomycetes</taxon>
        <taxon>Eurotiomycetidae</taxon>
        <taxon>Eurotiales</taxon>
        <taxon>Aspergillaceae</taxon>
        <taxon>Aspergillus</taxon>
        <taxon>Aspergillus subgen. Circumdati</taxon>
    </lineage>
</organism>
<keyword evidence="8 15" id="KW-0732">Signal</keyword>
<sequence>MVSFLSQLRMALPVLSAVACMLTVATTVPPMPRDALSPERLQWIREIIGNQTDFNATSDVSKRSTIISTRKDGIDAAGFYYSLYNANGADVGYTEYPTTGQFELGWSAKTEFLGGKGYRGGNPRSLTWDGYFTAEGDWTLAIYGWTLNPVTEWYIVESHGSGTPGNGHILGQVNSDGGLYDVYSLPYRNVPKIYGVTNFDQHWSVRRSHRTSGTVDVAAHFRRWKEMGLDPGTPIFQMVTLEGFSGKGYLNFKVE</sequence>
<dbReference type="PANTHER" id="PTHR46828:SF2">
    <property type="entry name" value="ENDO-1,4-BETA-XYLANASE A-RELATED"/>
    <property type="match status" value="1"/>
</dbReference>
<dbReference type="RefSeq" id="XP_025552340.1">
    <property type="nucleotide sequence ID" value="XM_025698933.1"/>
</dbReference>
<keyword evidence="9 13" id="KW-0378">Hydrolase</keyword>
<evidence type="ECO:0000256" key="4">
    <source>
        <dbReference type="ARBA" id="ARBA00007792"/>
    </source>
</evidence>
<gene>
    <name evidence="17" type="ORF">BO97DRAFT_450617</name>
</gene>
<dbReference type="InterPro" id="IPR013320">
    <property type="entry name" value="ConA-like_dom_sf"/>
</dbReference>